<dbReference type="Proteomes" id="UP001261871">
    <property type="component" value="Unassembled WGS sequence"/>
</dbReference>
<sequence length="154" mass="18089">MEELNKLMIELESKIPNQELLNPIVSKSSVGWHIEHVLLTMNLVVESIHKSNPDNYKRTFNFNRFLVFTLNKIPRGKVKAPRMVRPQEDFTTNSLINHLEKGKTNLEKLSTLSANNYFEHPFMGQLNLKQTIRFIKIHTKHHFNIIKEIIESKN</sequence>
<proteinExistence type="predicted"/>
<dbReference type="EMBL" id="JAVDTX010000002">
    <property type="protein sequence ID" value="MDR6844577.1"/>
    <property type="molecule type" value="Genomic_DNA"/>
</dbReference>
<dbReference type="InterPro" id="IPR034660">
    <property type="entry name" value="DinB/YfiT-like"/>
</dbReference>
<gene>
    <name evidence="1" type="ORF">J2W95_001268</name>
</gene>
<keyword evidence="2" id="KW-1185">Reference proteome</keyword>
<protein>
    <recommendedName>
        <fullName evidence="3">DinB superfamily protein</fullName>
    </recommendedName>
</protein>
<dbReference type="RefSeq" id="WP_310005078.1">
    <property type="nucleotide sequence ID" value="NZ_JAVDTX010000002.1"/>
</dbReference>
<dbReference type="Gene3D" id="1.20.120.450">
    <property type="entry name" value="dinb family like domain"/>
    <property type="match status" value="1"/>
</dbReference>
<dbReference type="SUPFAM" id="SSF109854">
    <property type="entry name" value="DinB/YfiT-like putative metalloenzymes"/>
    <property type="match status" value="1"/>
</dbReference>
<reference evidence="1 2" key="1">
    <citation type="submission" date="2023-07" db="EMBL/GenBank/DDBJ databases">
        <title>Sorghum-associated microbial communities from plants grown in Nebraska, USA.</title>
        <authorList>
            <person name="Schachtman D."/>
        </authorList>
    </citation>
    <scope>NUCLEOTIDE SEQUENCE [LARGE SCALE GENOMIC DNA]</scope>
    <source>
        <strain evidence="1 2">BE124</strain>
    </source>
</reference>
<dbReference type="InterPro" id="IPR011463">
    <property type="entry name" value="DUF1569"/>
</dbReference>
<organism evidence="1 2">
    <name type="scientific">Flavobacterium granuli</name>
    <dbReference type="NCBI Taxonomy" id="280093"/>
    <lineage>
        <taxon>Bacteria</taxon>
        <taxon>Pseudomonadati</taxon>
        <taxon>Bacteroidota</taxon>
        <taxon>Flavobacteriia</taxon>
        <taxon>Flavobacteriales</taxon>
        <taxon>Flavobacteriaceae</taxon>
        <taxon>Flavobacterium</taxon>
    </lineage>
</organism>
<evidence type="ECO:0000313" key="2">
    <source>
        <dbReference type="Proteomes" id="UP001261871"/>
    </source>
</evidence>
<accession>A0ABU1S0M3</accession>
<name>A0ABU1S0M3_9FLAO</name>
<dbReference type="Pfam" id="PF07606">
    <property type="entry name" value="DUF1569"/>
    <property type="match status" value="1"/>
</dbReference>
<evidence type="ECO:0008006" key="3">
    <source>
        <dbReference type="Google" id="ProtNLM"/>
    </source>
</evidence>
<evidence type="ECO:0000313" key="1">
    <source>
        <dbReference type="EMBL" id="MDR6844577.1"/>
    </source>
</evidence>
<comment type="caution">
    <text evidence="1">The sequence shown here is derived from an EMBL/GenBank/DDBJ whole genome shotgun (WGS) entry which is preliminary data.</text>
</comment>